<gene>
    <name evidence="7" type="ORF">CWI78_01020</name>
</gene>
<dbReference type="OrthoDB" id="6240736at2"/>
<dbReference type="EMBL" id="PIQC01000001">
    <property type="protein sequence ID" value="RUO73052.1"/>
    <property type="molecule type" value="Genomic_DNA"/>
</dbReference>
<feature type="transmembrane region" description="Helical" evidence="5">
    <location>
        <begin position="46"/>
        <end position="68"/>
    </location>
</feature>
<comment type="caution">
    <text evidence="7">The sequence shown here is derived from an EMBL/GenBank/DDBJ whole genome shotgun (WGS) entry which is preliminary data.</text>
</comment>
<evidence type="ECO:0000256" key="2">
    <source>
        <dbReference type="ARBA" id="ARBA00022692"/>
    </source>
</evidence>
<reference evidence="8" key="1">
    <citation type="journal article" date="2018" name="Front. Microbiol.">
        <title>Genome-Based Analysis Reveals the Taxonomy and Diversity of the Family Idiomarinaceae.</title>
        <authorList>
            <person name="Liu Y."/>
            <person name="Lai Q."/>
            <person name="Shao Z."/>
        </authorList>
    </citation>
    <scope>NUCLEOTIDE SEQUENCE [LARGE SCALE GENOMIC DNA]</scope>
    <source>
        <strain evidence="8">R22</strain>
    </source>
</reference>
<evidence type="ECO:0000256" key="4">
    <source>
        <dbReference type="ARBA" id="ARBA00023136"/>
    </source>
</evidence>
<accession>A0A432Z575</accession>
<keyword evidence="1" id="KW-1003">Cell membrane</keyword>
<proteinExistence type="predicted"/>
<evidence type="ECO:0000256" key="1">
    <source>
        <dbReference type="ARBA" id="ARBA00022475"/>
    </source>
</evidence>
<sequence length="86" mass="9651">MLKKLLILIPVLIIFLLAMAFGAQNPQTVVVNLLVLQTEMAVASLLAIFFGSGFVVGILLLCLSSLSWRYRYNRLLKRVNKLDKES</sequence>
<evidence type="ECO:0000259" key="6">
    <source>
        <dbReference type="Pfam" id="PF06305"/>
    </source>
</evidence>
<evidence type="ECO:0000313" key="8">
    <source>
        <dbReference type="Proteomes" id="UP000288058"/>
    </source>
</evidence>
<keyword evidence="3 5" id="KW-1133">Transmembrane helix</keyword>
<feature type="domain" description="Lipopolysaccharide assembly protein A" evidence="6">
    <location>
        <begin position="24"/>
        <end position="85"/>
    </location>
</feature>
<evidence type="ECO:0000256" key="5">
    <source>
        <dbReference type="SAM" id="Phobius"/>
    </source>
</evidence>
<keyword evidence="4 5" id="KW-0472">Membrane</keyword>
<keyword evidence="2 5" id="KW-0812">Transmembrane</keyword>
<protein>
    <submittedName>
        <fullName evidence="7">DUF1049 domain-containing protein</fullName>
    </submittedName>
</protein>
<organism evidence="7 8">
    <name type="scientific">Idiomarina ramblicola</name>
    <dbReference type="NCBI Taxonomy" id="263724"/>
    <lineage>
        <taxon>Bacteria</taxon>
        <taxon>Pseudomonadati</taxon>
        <taxon>Pseudomonadota</taxon>
        <taxon>Gammaproteobacteria</taxon>
        <taxon>Alteromonadales</taxon>
        <taxon>Idiomarinaceae</taxon>
        <taxon>Idiomarina</taxon>
    </lineage>
</organism>
<dbReference type="GO" id="GO:0005886">
    <property type="term" value="C:plasma membrane"/>
    <property type="evidence" value="ECO:0007669"/>
    <property type="project" value="InterPro"/>
</dbReference>
<dbReference type="AlphaFoldDB" id="A0A432Z575"/>
<evidence type="ECO:0000256" key="3">
    <source>
        <dbReference type="ARBA" id="ARBA00022989"/>
    </source>
</evidence>
<dbReference type="Pfam" id="PF06305">
    <property type="entry name" value="LapA_dom"/>
    <property type="match status" value="1"/>
</dbReference>
<dbReference type="InterPro" id="IPR010445">
    <property type="entry name" value="LapA_dom"/>
</dbReference>
<name>A0A432Z575_9GAMM</name>
<dbReference type="RefSeq" id="WP_126779393.1">
    <property type="nucleotide sequence ID" value="NZ_PIQC01000001.1"/>
</dbReference>
<keyword evidence="8" id="KW-1185">Reference proteome</keyword>
<evidence type="ECO:0000313" key="7">
    <source>
        <dbReference type="EMBL" id="RUO73052.1"/>
    </source>
</evidence>
<dbReference type="Proteomes" id="UP000288058">
    <property type="component" value="Unassembled WGS sequence"/>
</dbReference>